<sequence length="245" mass="27738">MNTVTSSGSTTYTSTGMNNGAMGTYSAPMDVSSGISVFAENPLVDSLLDRYNEANQRVLHLELQSEQLGKQITVATYKGLYAASPFMTKLNGLKPLLEAAKVQRDKLLIIMVIQSNDIMGTVRRLRLSELFDVPQVPIVSHRKVLQLSIQINKQKKATMELNRQMSMTLNEPQVGNASSLTARIRAISLNIQTLEENIKKLKKDRESEIVRIIQFSDKIREALKQEFHRNVEMQRQQQRQAQSFR</sequence>
<evidence type="ECO:0000313" key="5">
    <source>
        <dbReference type="Proteomes" id="UP000284657"/>
    </source>
</evidence>
<feature type="coiled-coil region" evidence="1">
    <location>
        <begin position="177"/>
        <end position="211"/>
    </location>
</feature>
<feature type="coiled-coil region" evidence="1">
    <location>
        <begin position="44"/>
        <end position="71"/>
    </location>
</feature>
<evidence type="ECO:0000256" key="1">
    <source>
        <dbReference type="SAM" id="Coils"/>
    </source>
</evidence>
<dbReference type="EMBL" id="MBAD02001900">
    <property type="protein sequence ID" value="RLN51149.1"/>
    <property type="molecule type" value="Genomic_DNA"/>
</dbReference>
<dbReference type="OrthoDB" id="164085at2759"/>
<keyword evidence="1" id="KW-0175">Coiled coil</keyword>
<evidence type="ECO:0000313" key="4">
    <source>
        <dbReference type="Proteomes" id="UP000277300"/>
    </source>
</evidence>
<reference evidence="4 5" key="1">
    <citation type="submission" date="2018-07" db="EMBL/GenBank/DDBJ databases">
        <title>Genome sequencing of oomycete isolates from Chile give support for New Zealand origin for Phytophthora kernoviae and make available the first Nothophytophthora sp. genome.</title>
        <authorList>
            <person name="Studholme D.J."/>
            <person name="Sanfuentes E."/>
            <person name="Panda P."/>
            <person name="Hill R."/>
            <person name="Sambles C."/>
            <person name="Grant M."/>
            <person name="Williams N.M."/>
            <person name="Mcdougal R.L."/>
        </authorList>
    </citation>
    <scope>NUCLEOTIDE SEQUENCE [LARGE SCALE GENOMIC DNA]</scope>
    <source>
        <strain evidence="3">Chile6</strain>
        <strain evidence="2">Chile7</strain>
    </source>
</reference>
<dbReference type="Proteomes" id="UP000277300">
    <property type="component" value="Unassembled WGS sequence"/>
</dbReference>
<proteinExistence type="predicted"/>
<evidence type="ECO:0000313" key="3">
    <source>
        <dbReference type="EMBL" id="RLN69444.1"/>
    </source>
</evidence>
<dbReference type="Proteomes" id="UP000284657">
    <property type="component" value="Unassembled WGS sequence"/>
</dbReference>
<gene>
    <name evidence="2" type="ORF">BBJ29_006077</name>
    <name evidence="3" type="ORF">BBP00_00000290</name>
</gene>
<protein>
    <submittedName>
        <fullName evidence="3">Uncharacterized protein</fullName>
    </submittedName>
</protein>
<name>A0A3F2S3L5_9STRA</name>
<evidence type="ECO:0000313" key="2">
    <source>
        <dbReference type="EMBL" id="RLN51149.1"/>
    </source>
</evidence>
<dbReference type="AlphaFoldDB" id="A0A3F2S3L5"/>
<organism evidence="3 4">
    <name type="scientific">Phytophthora kernoviae</name>
    <dbReference type="NCBI Taxonomy" id="325452"/>
    <lineage>
        <taxon>Eukaryota</taxon>
        <taxon>Sar</taxon>
        <taxon>Stramenopiles</taxon>
        <taxon>Oomycota</taxon>
        <taxon>Peronosporomycetes</taxon>
        <taxon>Peronosporales</taxon>
        <taxon>Peronosporaceae</taxon>
        <taxon>Phytophthora</taxon>
    </lineage>
</organism>
<dbReference type="EMBL" id="MBDO02000004">
    <property type="protein sequence ID" value="RLN69444.1"/>
    <property type="molecule type" value="Genomic_DNA"/>
</dbReference>
<accession>A0A3F2S3L5</accession>
<comment type="caution">
    <text evidence="3">The sequence shown here is derived from an EMBL/GenBank/DDBJ whole genome shotgun (WGS) entry which is preliminary data.</text>
</comment>